<dbReference type="Pfam" id="PF00118">
    <property type="entry name" value="Cpn60_TCP1"/>
    <property type="match status" value="1"/>
</dbReference>
<dbReference type="Gene3D" id="1.10.560.10">
    <property type="entry name" value="GroEL-like equatorial domain"/>
    <property type="match status" value="2"/>
</dbReference>
<dbReference type="PROSITE" id="PS00751">
    <property type="entry name" value="TCP1_2"/>
    <property type="match status" value="1"/>
</dbReference>
<dbReference type="AlphaFoldDB" id="A0A292PNU3"/>
<dbReference type="InterPro" id="IPR027410">
    <property type="entry name" value="TCP-1-like_intermed_sf"/>
</dbReference>
<evidence type="ECO:0000256" key="2">
    <source>
        <dbReference type="ARBA" id="ARBA00008020"/>
    </source>
</evidence>
<evidence type="ECO:0000256" key="4">
    <source>
        <dbReference type="ARBA" id="ARBA00017187"/>
    </source>
</evidence>
<comment type="subunit">
    <text evidence="3">Heterooligomeric complex of about 850 to 900 kDa that forms two stacked rings, 12 to 16 nm in diameter.</text>
</comment>
<dbReference type="InterPro" id="IPR002423">
    <property type="entry name" value="Cpn60/GroEL/TCP-1"/>
</dbReference>
<dbReference type="PROSITE" id="PS00750">
    <property type="entry name" value="TCP1_1"/>
    <property type="match status" value="1"/>
</dbReference>
<dbReference type="NCBIfam" id="NF041082">
    <property type="entry name" value="thermosome_alpha"/>
    <property type="match status" value="1"/>
</dbReference>
<dbReference type="InterPro" id="IPR053374">
    <property type="entry name" value="TCP-1_chaperonin"/>
</dbReference>
<dbReference type="SUPFAM" id="SSF54849">
    <property type="entry name" value="GroEL-intermediate domain like"/>
    <property type="match status" value="1"/>
</dbReference>
<dbReference type="InterPro" id="IPR054827">
    <property type="entry name" value="thermosome_alpha"/>
</dbReference>
<dbReference type="CDD" id="cd03337">
    <property type="entry name" value="TCP1_gamma"/>
    <property type="match status" value="1"/>
</dbReference>
<dbReference type="InterPro" id="IPR012719">
    <property type="entry name" value="Chap_CCT_gamma"/>
</dbReference>
<dbReference type="EMBL" id="LN891145">
    <property type="protein sequence ID" value="CUS08153.1"/>
    <property type="molecule type" value="Genomic_DNA"/>
</dbReference>
<dbReference type="InterPro" id="IPR027413">
    <property type="entry name" value="GROEL-like_equatorial_sf"/>
</dbReference>
<dbReference type="PANTHER" id="PTHR11353">
    <property type="entry name" value="CHAPERONIN"/>
    <property type="match status" value="1"/>
</dbReference>
<organism evidence="11 12">
    <name type="scientific">Tuber aestivum</name>
    <name type="common">summer truffle</name>
    <dbReference type="NCBI Taxonomy" id="59557"/>
    <lineage>
        <taxon>Eukaryota</taxon>
        <taxon>Fungi</taxon>
        <taxon>Dikarya</taxon>
        <taxon>Ascomycota</taxon>
        <taxon>Pezizomycotina</taxon>
        <taxon>Pezizomycetes</taxon>
        <taxon>Pezizales</taxon>
        <taxon>Tuberaceae</taxon>
        <taxon>Tuber</taxon>
    </lineage>
</organism>
<evidence type="ECO:0000256" key="5">
    <source>
        <dbReference type="ARBA" id="ARBA00022490"/>
    </source>
</evidence>
<keyword evidence="5" id="KW-0963">Cytoplasm</keyword>
<evidence type="ECO:0000256" key="3">
    <source>
        <dbReference type="ARBA" id="ARBA00011531"/>
    </source>
</evidence>
<dbReference type="NCBIfam" id="TIGR02344">
    <property type="entry name" value="chap_CCT_gamma"/>
    <property type="match status" value="1"/>
</dbReference>
<evidence type="ECO:0000256" key="1">
    <source>
        <dbReference type="ARBA" id="ARBA00004496"/>
    </source>
</evidence>
<dbReference type="Proteomes" id="UP001412239">
    <property type="component" value="Unassembled WGS sequence"/>
</dbReference>
<dbReference type="FunFam" id="1.10.560.10:FF:000037">
    <property type="entry name" value="T-complex protein 1 subunit gamma"/>
    <property type="match status" value="1"/>
</dbReference>
<dbReference type="InterPro" id="IPR017998">
    <property type="entry name" value="Chaperone_TCP-1"/>
</dbReference>
<evidence type="ECO:0000256" key="10">
    <source>
        <dbReference type="RuleBase" id="RU004191"/>
    </source>
</evidence>
<keyword evidence="6 9" id="KW-0547">Nucleotide-binding</keyword>
<reference evidence="11" key="1">
    <citation type="submission" date="2015-10" db="EMBL/GenBank/DDBJ databases">
        <authorList>
            <person name="Regsiter A."/>
            <person name="william w."/>
        </authorList>
    </citation>
    <scope>NUCLEOTIDE SEQUENCE</scope>
    <source>
        <strain evidence="11">Montdore</strain>
    </source>
</reference>
<dbReference type="Gene3D" id="3.30.260.10">
    <property type="entry name" value="TCP-1-like chaperonin intermediate domain"/>
    <property type="match status" value="1"/>
</dbReference>
<keyword evidence="7 9" id="KW-0067">ATP-binding</keyword>
<dbReference type="PRINTS" id="PR00304">
    <property type="entry name" value="TCOMPLEXTCP1"/>
</dbReference>
<dbReference type="Gene3D" id="3.50.7.10">
    <property type="entry name" value="GroEL"/>
    <property type="match status" value="1"/>
</dbReference>
<protein>
    <recommendedName>
        <fullName evidence="4 10">T-complex protein 1 subunit gamma</fullName>
    </recommendedName>
</protein>
<gene>
    <name evidence="11" type="ORF">GSTUAT00007735001</name>
</gene>
<dbReference type="InterPro" id="IPR002194">
    <property type="entry name" value="Chaperonin_TCP-1_CS"/>
</dbReference>
<proteinExistence type="inferred from homology"/>
<evidence type="ECO:0000256" key="9">
    <source>
        <dbReference type="RuleBase" id="RU004187"/>
    </source>
</evidence>
<dbReference type="GO" id="GO:0140662">
    <property type="term" value="F:ATP-dependent protein folding chaperone"/>
    <property type="evidence" value="ECO:0007669"/>
    <property type="project" value="InterPro"/>
</dbReference>
<dbReference type="SUPFAM" id="SSF52029">
    <property type="entry name" value="GroEL apical domain-like"/>
    <property type="match status" value="1"/>
</dbReference>
<sequence>MQAPVLVMNTQSGERQTGRKAQLSNITAAKTVADIIRSCLGPKAMLKMLLDPMGGIVLTNDGHAILREIEVAHPAAKSMIELSRTQDEEVGDGTTTVIILAGEILAQALPHLQRNIHPVVIIQAFKRALADALAIVEDISIPISTDDDEAMHNLIQSSIGTKFVSRWSKLMCDLALSAVRTVARDQGGKKEVDIKRYARVEKIPGGEIEDSRVLDGVMLNKDITHPKMRRRIENPRILLLDCPLEYKKGESQTNIEISKEEDWSKILEIEERQVKAMCDAILAFKPDLVITEKGVSDLAQHYLLKGNVTALRRVRKTDNNRIARAVGATIVNRVDDINGSDIGTKCGLFEIEKIGDEYFSFMTKCEDPKACTILLRGPSKDILNEIERNLQDAMSVARNVFFHPRLAPGGGATEMAISARLAEISKSIEGVQQWPYRGVAEALEVIPRTLVTNSGASPIRVLTQLRAKHVAKEHTWGIDGDTGKIVDMKEYGVWEPEAVKLQSVKTAIESACLLLRVDEICGAKGAKKGGGGGGGQEE</sequence>
<dbReference type="GO" id="GO:0016887">
    <property type="term" value="F:ATP hydrolysis activity"/>
    <property type="evidence" value="ECO:0007669"/>
    <property type="project" value="InterPro"/>
</dbReference>
<evidence type="ECO:0000313" key="11">
    <source>
        <dbReference type="EMBL" id="CUS08153.1"/>
    </source>
</evidence>
<keyword evidence="8 9" id="KW-0143">Chaperone</keyword>
<dbReference type="InterPro" id="IPR027409">
    <property type="entry name" value="GroEL-like_apical_dom_sf"/>
</dbReference>
<comment type="similarity">
    <text evidence="2 9">Belongs to the TCP-1 chaperonin family.</text>
</comment>
<dbReference type="PROSITE" id="PS00995">
    <property type="entry name" value="TCP1_3"/>
    <property type="match status" value="1"/>
</dbReference>
<dbReference type="FunFam" id="3.30.260.10:FF:000023">
    <property type="entry name" value="T-complex protein 1 subunit gamma"/>
    <property type="match status" value="1"/>
</dbReference>
<dbReference type="NCBIfam" id="NF041083">
    <property type="entry name" value="thermosome_beta"/>
    <property type="match status" value="1"/>
</dbReference>
<dbReference type="GO" id="GO:0051082">
    <property type="term" value="F:unfolded protein binding"/>
    <property type="evidence" value="ECO:0007669"/>
    <property type="project" value="InterPro"/>
</dbReference>
<comment type="subcellular location">
    <subcellularLocation>
        <location evidence="1">Cytoplasm</location>
    </subcellularLocation>
</comment>
<name>A0A292PNU3_9PEZI</name>
<accession>A0A292PNU3</accession>
<dbReference type="FunFam" id="3.50.7.10:FF:000005">
    <property type="entry name" value="T-complex protein 1 subunit gamma"/>
    <property type="match status" value="1"/>
</dbReference>
<evidence type="ECO:0000256" key="6">
    <source>
        <dbReference type="ARBA" id="ARBA00022741"/>
    </source>
</evidence>
<dbReference type="SUPFAM" id="SSF48592">
    <property type="entry name" value="GroEL equatorial domain-like"/>
    <property type="match status" value="1"/>
</dbReference>
<evidence type="ECO:0000313" key="12">
    <source>
        <dbReference type="Proteomes" id="UP001412239"/>
    </source>
</evidence>
<evidence type="ECO:0000256" key="8">
    <source>
        <dbReference type="ARBA" id="ARBA00023186"/>
    </source>
</evidence>
<keyword evidence="12" id="KW-1185">Reference proteome</keyword>
<evidence type="ECO:0000256" key="7">
    <source>
        <dbReference type="ARBA" id="ARBA00022840"/>
    </source>
</evidence>
<dbReference type="GO" id="GO:0005524">
    <property type="term" value="F:ATP binding"/>
    <property type="evidence" value="ECO:0007669"/>
    <property type="project" value="UniProtKB-KW"/>
</dbReference>
<dbReference type="GO" id="GO:0005832">
    <property type="term" value="C:chaperonin-containing T-complex"/>
    <property type="evidence" value="ECO:0007669"/>
    <property type="project" value="UniProtKB-ARBA"/>
</dbReference>